<evidence type="ECO:0000313" key="3">
    <source>
        <dbReference type="EMBL" id="RYC28684.1"/>
    </source>
</evidence>
<protein>
    <submittedName>
        <fullName evidence="3">Transposase</fullName>
    </submittedName>
</protein>
<keyword evidence="4" id="KW-1185">Reference proteome</keyword>
<dbReference type="InterPro" id="IPR052344">
    <property type="entry name" value="Transposase-related"/>
</dbReference>
<dbReference type="Pfam" id="PF03050">
    <property type="entry name" value="DDE_Tnp_IS66"/>
    <property type="match status" value="1"/>
</dbReference>
<feature type="domain" description="Transposase IS66 central" evidence="1">
    <location>
        <begin position="3"/>
        <end position="114"/>
    </location>
</feature>
<feature type="non-terminal residue" evidence="3">
    <location>
        <position position="167"/>
    </location>
</feature>
<dbReference type="Proteomes" id="UP000290759">
    <property type="component" value="Unassembled WGS sequence"/>
</dbReference>
<dbReference type="RefSeq" id="WP_165359782.1">
    <property type="nucleotide sequence ID" value="NZ_QYBB01000199.1"/>
</dbReference>
<dbReference type="PANTHER" id="PTHR33678">
    <property type="entry name" value="BLL1576 PROTEIN"/>
    <property type="match status" value="1"/>
</dbReference>
<feature type="domain" description="Transposase IS66 C-terminal" evidence="2">
    <location>
        <begin position="122"/>
        <end position="159"/>
    </location>
</feature>
<accession>A0A4V1RTS6</accession>
<comment type="caution">
    <text evidence="3">The sequence shown here is derived from an EMBL/GenBank/DDBJ whole genome shotgun (WGS) entry which is preliminary data.</text>
</comment>
<name>A0A4V1RTS6_9HYPH</name>
<evidence type="ECO:0000259" key="1">
    <source>
        <dbReference type="Pfam" id="PF03050"/>
    </source>
</evidence>
<evidence type="ECO:0000313" key="4">
    <source>
        <dbReference type="Proteomes" id="UP000290759"/>
    </source>
</evidence>
<gene>
    <name evidence="3" type="ORF">D3273_28030</name>
</gene>
<dbReference type="EMBL" id="QYBB01000199">
    <property type="protein sequence ID" value="RYC28684.1"/>
    <property type="molecule type" value="Genomic_DNA"/>
</dbReference>
<reference evidence="3 4" key="2">
    <citation type="submission" date="2019-02" db="EMBL/GenBank/DDBJ databases">
        <title>'Lichenibacterium ramalinii' gen. nov. sp. nov., 'Lichenibacterium minor' gen. nov. sp. nov.</title>
        <authorList>
            <person name="Pankratov T."/>
        </authorList>
    </citation>
    <scope>NUCLEOTIDE SEQUENCE [LARGE SCALE GENOMIC DNA]</scope>
    <source>
        <strain evidence="3 4">RmlP026</strain>
    </source>
</reference>
<proteinExistence type="predicted"/>
<feature type="non-terminal residue" evidence="3">
    <location>
        <position position="1"/>
    </location>
</feature>
<dbReference type="AlphaFoldDB" id="A0A4V1RTS6"/>
<evidence type="ECO:0000259" key="2">
    <source>
        <dbReference type="Pfam" id="PF13817"/>
    </source>
</evidence>
<dbReference type="Pfam" id="PF13817">
    <property type="entry name" value="DDE_Tnp_IS66_C"/>
    <property type="match status" value="1"/>
</dbReference>
<sequence length="167" mass="18773">APIAVEAVRRIDEIFAVERTINGRSAAERVAARQQHSKPLILDLEIYLREQRMLLSAKSDTAKAITYILSRWVAFTRFLDDGRICMSNNAAERALRGIAIGRRNWTFCGSDAGGYRAAAIYTLIETAKLNDVDPQAWLADVLARLPDHPAKRLDELLPWNWKASRPG</sequence>
<reference evidence="3 4" key="1">
    <citation type="submission" date="2018-12" db="EMBL/GenBank/DDBJ databases">
        <authorList>
            <person name="Grouzdev D.S."/>
            <person name="Krutkina M.S."/>
        </authorList>
    </citation>
    <scope>NUCLEOTIDE SEQUENCE [LARGE SCALE GENOMIC DNA]</scope>
    <source>
        <strain evidence="3 4">RmlP026</strain>
    </source>
</reference>
<dbReference type="InterPro" id="IPR004291">
    <property type="entry name" value="Transposase_IS66_central"/>
</dbReference>
<dbReference type="PANTHER" id="PTHR33678:SF1">
    <property type="entry name" value="BLL1576 PROTEIN"/>
    <property type="match status" value="1"/>
</dbReference>
<organism evidence="3 4">
    <name type="scientific">Lichenibacterium minor</name>
    <dbReference type="NCBI Taxonomy" id="2316528"/>
    <lineage>
        <taxon>Bacteria</taxon>
        <taxon>Pseudomonadati</taxon>
        <taxon>Pseudomonadota</taxon>
        <taxon>Alphaproteobacteria</taxon>
        <taxon>Hyphomicrobiales</taxon>
        <taxon>Lichenihabitantaceae</taxon>
        <taxon>Lichenibacterium</taxon>
    </lineage>
</organism>
<dbReference type="InterPro" id="IPR039552">
    <property type="entry name" value="IS66_C"/>
</dbReference>